<reference evidence="2 3" key="2">
    <citation type="submission" date="2013-04" db="EMBL/GenBank/DDBJ databases">
        <title>The Genome Sequence of Bilophila wadsworthia 3_1_6.</title>
        <authorList>
            <consortium name="The Broad Institute Genomics Platform"/>
            <person name="Earl A."/>
            <person name="Ward D."/>
            <person name="Feldgarden M."/>
            <person name="Gevers D."/>
            <person name="Sibley C."/>
            <person name="Strauss J."/>
            <person name="Allen-Vercoe E."/>
            <person name="Walker B."/>
            <person name="Young S."/>
            <person name="Zeng Q."/>
            <person name="Gargeya S."/>
            <person name="Fitzgerald M."/>
            <person name="Haas B."/>
            <person name="Abouelleil A."/>
            <person name="Allen A.W."/>
            <person name="Alvarado L."/>
            <person name="Arachchi H.M."/>
            <person name="Berlin A.M."/>
            <person name="Chapman S.B."/>
            <person name="Gainer-Dewar J."/>
            <person name="Goldberg J."/>
            <person name="Griggs A."/>
            <person name="Gujja S."/>
            <person name="Hansen M."/>
            <person name="Howarth C."/>
            <person name="Imamovic A."/>
            <person name="Ireland A."/>
            <person name="Larimer J."/>
            <person name="McCowan C."/>
            <person name="Murphy C."/>
            <person name="Pearson M."/>
            <person name="Poon T.W."/>
            <person name="Priest M."/>
            <person name="Roberts A."/>
            <person name="Saif S."/>
            <person name="Shea T."/>
            <person name="Sisk P."/>
            <person name="Sykes S."/>
            <person name="Wortman J."/>
            <person name="Nusbaum C."/>
            <person name="Birren B."/>
        </authorList>
    </citation>
    <scope>NUCLEOTIDE SEQUENCE [LARGE SCALE GENOMIC DNA]</scope>
    <source>
        <strain evidence="2 3">3_1_6</strain>
    </source>
</reference>
<dbReference type="HOGENOM" id="CLU_1507811_0_0_7"/>
<dbReference type="OrthoDB" id="5459763at2"/>
<dbReference type="eggNOG" id="COG4968">
    <property type="taxonomic scope" value="Bacteria"/>
</dbReference>
<sequence>MAASKRRSGFTLIEIISVLVILGILAAVAVPKYYDLQAQARVKAALVAVQEAQARINLLFAQEILSGRLTDCKKFNVTTLHSQSNIGNNYNFSIVDSDDGTQGAGTVGMWRVYLKNGFKNTNVRRQDEVNVLIPPNEDWYVINGSSNSQASGYVKDKTSYPVPSELKSLFVLSLPSCE</sequence>
<dbReference type="Gene3D" id="3.30.700.10">
    <property type="entry name" value="Glycoprotein, Type 4 Pilin"/>
    <property type="match status" value="1"/>
</dbReference>
<dbReference type="NCBIfam" id="TIGR02532">
    <property type="entry name" value="IV_pilin_GFxxxE"/>
    <property type="match status" value="1"/>
</dbReference>
<dbReference type="InterPro" id="IPR012902">
    <property type="entry name" value="N_methyl_site"/>
</dbReference>
<dbReference type="InterPro" id="IPR045584">
    <property type="entry name" value="Pilin-like"/>
</dbReference>
<dbReference type="GeneID" id="78087742"/>
<dbReference type="AlphaFoldDB" id="E5Y814"/>
<name>E5Y814_BILW3</name>
<dbReference type="EMBL" id="ADCP02000001">
    <property type="protein sequence ID" value="EFV43855.2"/>
    <property type="molecule type" value="Genomic_DNA"/>
</dbReference>
<evidence type="ECO:0000313" key="3">
    <source>
        <dbReference type="Proteomes" id="UP000006034"/>
    </source>
</evidence>
<accession>E5Y814</accession>
<keyword evidence="1" id="KW-0472">Membrane</keyword>
<keyword evidence="1" id="KW-0812">Transmembrane</keyword>
<keyword evidence="3" id="KW-1185">Reference proteome</keyword>
<reference evidence="2 3" key="1">
    <citation type="submission" date="2010-10" db="EMBL/GenBank/DDBJ databases">
        <authorList>
            <consortium name="The Broad Institute Genome Sequencing Platform"/>
            <person name="Ward D."/>
            <person name="Earl A."/>
            <person name="Feldgarden M."/>
            <person name="Young S.K."/>
            <person name="Gargeya S."/>
            <person name="Zeng Q."/>
            <person name="Alvarado L."/>
            <person name="Berlin A."/>
            <person name="Bochicchio J."/>
            <person name="Chapman S.B."/>
            <person name="Chen Z."/>
            <person name="Freedman E."/>
            <person name="Gellesch M."/>
            <person name="Goldberg J."/>
            <person name="Griggs A."/>
            <person name="Gujja S."/>
            <person name="Heilman E."/>
            <person name="Heiman D."/>
            <person name="Howarth C."/>
            <person name="Mehta T."/>
            <person name="Neiman D."/>
            <person name="Pearson M."/>
            <person name="Roberts A."/>
            <person name="Saif S."/>
            <person name="Shea T."/>
            <person name="Shenoy N."/>
            <person name="Sisk P."/>
            <person name="Stolte C."/>
            <person name="Sykes S."/>
            <person name="White J."/>
            <person name="Yandava C."/>
            <person name="Allen-Vercoe E."/>
            <person name="Sibley C."/>
            <person name="Ambrose C.E."/>
            <person name="Strauss J."/>
            <person name="Daigneault M."/>
            <person name="Haas B."/>
            <person name="Nusbaum C."/>
            <person name="Birren B."/>
        </authorList>
    </citation>
    <scope>NUCLEOTIDE SEQUENCE [LARGE SCALE GENOMIC DNA]</scope>
    <source>
        <strain evidence="2 3">3_1_6</strain>
    </source>
</reference>
<dbReference type="SUPFAM" id="SSF54523">
    <property type="entry name" value="Pili subunits"/>
    <property type="match status" value="1"/>
</dbReference>
<organism evidence="2 3">
    <name type="scientific">Bilophila wadsworthia (strain 3_1_6)</name>
    <dbReference type="NCBI Taxonomy" id="563192"/>
    <lineage>
        <taxon>Bacteria</taxon>
        <taxon>Pseudomonadati</taxon>
        <taxon>Thermodesulfobacteriota</taxon>
        <taxon>Desulfovibrionia</taxon>
        <taxon>Desulfovibrionales</taxon>
        <taxon>Desulfovibrionaceae</taxon>
        <taxon>Bilophila</taxon>
    </lineage>
</organism>
<keyword evidence="1" id="KW-1133">Transmembrane helix</keyword>
<evidence type="ECO:0000313" key="2">
    <source>
        <dbReference type="EMBL" id="EFV43855.2"/>
    </source>
</evidence>
<dbReference type="STRING" id="563192.HMPREF0179_02329"/>
<evidence type="ECO:0000256" key="1">
    <source>
        <dbReference type="SAM" id="Phobius"/>
    </source>
</evidence>
<gene>
    <name evidence="2" type="ORF">HMPREF0179_02329</name>
</gene>
<dbReference type="PROSITE" id="PS00409">
    <property type="entry name" value="PROKAR_NTER_METHYL"/>
    <property type="match status" value="1"/>
</dbReference>
<protein>
    <submittedName>
        <fullName evidence="2">Prepilin-type N-terminal cleavage/methylation domain-containing protein</fullName>
    </submittedName>
</protein>
<comment type="caution">
    <text evidence="2">The sequence shown here is derived from an EMBL/GenBank/DDBJ whole genome shotgun (WGS) entry which is preliminary data.</text>
</comment>
<dbReference type="Proteomes" id="UP000006034">
    <property type="component" value="Unassembled WGS sequence"/>
</dbReference>
<dbReference type="Pfam" id="PF07963">
    <property type="entry name" value="N_methyl"/>
    <property type="match status" value="1"/>
</dbReference>
<dbReference type="RefSeq" id="WP_016360652.1">
    <property type="nucleotide sequence ID" value="NZ_KE150238.1"/>
</dbReference>
<proteinExistence type="predicted"/>
<feature type="transmembrane region" description="Helical" evidence="1">
    <location>
        <begin position="12"/>
        <end position="34"/>
    </location>
</feature>